<evidence type="ECO:0000313" key="19">
    <source>
        <dbReference type="Ensembl" id="ENSCCRP00020102665.1"/>
    </source>
</evidence>
<dbReference type="Pfam" id="PF00089">
    <property type="entry name" value="Trypsin"/>
    <property type="match status" value="1"/>
</dbReference>
<dbReference type="Gene3D" id="2.40.10.10">
    <property type="entry name" value="Trypsin-like serine proteases"/>
    <property type="match status" value="1"/>
</dbReference>
<evidence type="ECO:0000256" key="10">
    <source>
        <dbReference type="ARBA" id="ARBA00022801"/>
    </source>
</evidence>
<evidence type="ECO:0000313" key="20">
    <source>
        <dbReference type="Proteomes" id="UP000694701"/>
    </source>
</evidence>
<accession>A0A8C2K1A4</accession>
<evidence type="ECO:0000256" key="15">
    <source>
        <dbReference type="PROSITE-ProRule" id="PRU00302"/>
    </source>
</evidence>
<evidence type="ECO:0000256" key="5">
    <source>
        <dbReference type="ARBA" id="ARBA00022525"/>
    </source>
</evidence>
<keyword evidence="7" id="KW-0645">Protease</keyword>
<evidence type="ECO:0000256" key="8">
    <source>
        <dbReference type="ARBA" id="ARBA00022729"/>
    </source>
</evidence>
<dbReference type="SUPFAM" id="SSF50494">
    <property type="entry name" value="Trypsin-like serine proteases"/>
    <property type="match status" value="1"/>
</dbReference>
<evidence type="ECO:0000256" key="4">
    <source>
        <dbReference type="ARBA" id="ARBA00004613"/>
    </source>
</evidence>
<dbReference type="CDD" id="cd01470">
    <property type="entry name" value="vWA_complement_factors"/>
    <property type="match status" value="1"/>
</dbReference>
<dbReference type="PROSITE" id="PS50923">
    <property type="entry name" value="SUSHI"/>
    <property type="match status" value="3"/>
</dbReference>
<comment type="cofactor">
    <cofactor evidence="1">
        <name>Mn(2+)</name>
        <dbReference type="ChEBI" id="CHEBI:29035"/>
    </cofactor>
</comment>
<dbReference type="InterPro" id="IPR009003">
    <property type="entry name" value="Peptidase_S1_PA"/>
</dbReference>
<dbReference type="Pfam" id="PF00084">
    <property type="entry name" value="Sushi"/>
    <property type="match status" value="3"/>
</dbReference>
<dbReference type="InterPro" id="IPR036465">
    <property type="entry name" value="vWFA_dom_sf"/>
</dbReference>
<dbReference type="GO" id="GO:0070062">
    <property type="term" value="C:extracellular exosome"/>
    <property type="evidence" value="ECO:0007669"/>
    <property type="project" value="TreeGrafter"/>
</dbReference>
<keyword evidence="6 15" id="KW-0768">Sushi</keyword>
<protein>
    <recommendedName>
        <fullName evidence="14">C3/C5 convertase</fullName>
    </recommendedName>
</protein>
<evidence type="ECO:0000256" key="11">
    <source>
        <dbReference type="ARBA" id="ARBA00022825"/>
    </source>
</evidence>
<dbReference type="SMART" id="SM00020">
    <property type="entry name" value="Tryp_SPc"/>
    <property type="match status" value="1"/>
</dbReference>
<evidence type="ECO:0000256" key="12">
    <source>
        <dbReference type="ARBA" id="ARBA00023157"/>
    </source>
</evidence>
<keyword evidence="10" id="KW-0378">Hydrolase</keyword>
<proteinExistence type="predicted"/>
<evidence type="ECO:0000256" key="1">
    <source>
        <dbReference type="ARBA" id="ARBA00001936"/>
    </source>
</evidence>
<gene>
    <name evidence="19" type="primary">si:ch1073-280e3.1</name>
</gene>
<sequence length="689" mass="77930">MTDTLQRFELKIFVLQSQYDYEYEDNVPKNCTTSESITGGTVEYSNGGGLEGSVLTYHCKAGHYPFPATQRVCDRDGEWSAMRLLNGQKILKAVCKEILCPAQLQLDNGQFWPRRQWFKIGEKQTFSCHEGFVLTGSAERNCTQWGGWTGTTPVCDNQSEDCKNPGTPPGALRSGERFRIGDKVHYLCQSGLDMLGPSERHCLESKEWSGAEPRSQYTYDQPDAVAQALGGSLTAVMDVSHPDFKKQEQALGRTIRVAEGRLNVFILLDTSASISPESFHLAKNATIQLVQKLDSYEVTMRFGIISYASEAKEIVSIANDLSQDVHYVMRKLHEFSDKSHGNKRGTNLHDALNKVYEELALLRENKRSHFNETQNVIIIATDGYSNMGPNPINILPKIRNLFGYKSSVDHTKEELLDVYVFAVGQQVNKQELRSIASVKKDERHVFVLKDYRQLGLVFNQMISDSAVTKCGVAQEEQDKSETSYTSKPWHVDILWVCKFTSRVLMKLVIKTSVTVMLHSICLKDKNVKEFYDYDIALIRLSDITISKNARPICLPCTSSSNRALRMAPDSTCDQHSEYSLNSINILSTIPEHSTASLSEVITDRFMCTGGTEKNRVQLTCKGDSGGPLFLRKRMRYFQVAVVSWGTKQICDSQTDVKEWPQDARDFHISVFPLMPWLKQHLHEELEFLP</sequence>
<dbReference type="SMART" id="SM00327">
    <property type="entry name" value="VWA"/>
    <property type="match status" value="1"/>
</dbReference>
<evidence type="ECO:0000256" key="14">
    <source>
        <dbReference type="ARBA" id="ARBA00029636"/>
    </source>
</evidence>
<evidence type="ECO:0000259" key="16">
    <source>
        <dbReference type="PROSITE" id="PS50234"/>
    </source>
</evidence>
<comment type="cofactor">
    <cofactor evidence="2">
        <name>Mg(2+)</name>
        <dbReference type="ChEBI" id="CHEBI:18420"/>
    </cofactor>
</comment>
<comment type="caution">
    <text evidence="15">Lacks conserved residue(s) required for the propagation of feature annotation.</text>
</comment>
<dbReference type="PANTHER" id="PTHR46393">
    <property type="entry name" value="SUSHI DOMAIN-CONTAINING PROTEIN"/>
    <property type="match status" value="1"/>
</dbReference>
<keyword evidence="11" id="KW-0720">Serine protease</keyword>
<dbReference type="Proteomes" id="UP000694701">
    <property type="component" value="Unplaced"/>
</dbReference>
<keyword evidence="9" id="KW-0677">Repeat</keyword>
<evidence type="ECO:0000256" key="9">
    <source>
        <dbReference type="ARBA" id="ARBA00022737"/>
    </source>
</evidence>
<dbReference type="InterPro" id="IPR043504">
    <property type="entry name" value="Peptidase_S1_PA_chymotrypsin"/>
</dbReference>
<dbReference type="PROSITE" id="PS50234">
    <property type="entry name" value="VWFA"/>
    <property type="match status" value="1"/>
</dbReference>
<dbReference type="Gene3D" id="2.10.70.10">
    <property type="entry name" value="Complement Module, domain 1"/>
    <property type="match status" value="3"/>
</dbReference>
<dbReference type="GO" id="GO:0009986">
    <property type="term" value="C:cell surface"/>
    <property type="evidence" value="ECO:0007669"/>
    <property type="project" value="UniProtKB-SubCell"/>
</dbReference>
<feature type="domain" description="Sushi" evidence="18">
    <location>
        <begin position="160"/>
        <end position="217"/>
    </location>
</feature>
<keyword evidence="13" id="KW-0325">Glycoprotein</keyword>
<dbReference type="InterPro" id="IPR001254">
    <property type="entry name" value="Trypsin_dom"/>
</dbReference>
<dbReference type="Pfam" id="PF00092">
    <property type="entry name" value="VWA"/>
    <property type="match status" value="1"/>
</dbReference>
<dbReference type="GO" id="GO:0004252">
    <property type="term" value="F:serine-type endopeptidase activity"/>
    <property type="evidence" value="ECO:0007669"/>
    <property type="project" value="InterPro"/>
</dbReference>
<evidence type="ECO:0000256" key="6">
    <source>
        <dbReference type="ARBA" id="ARBA00022659"/>
    </source>
</evidence>
<reference evidence="19" key="1">
    <citation type="submission" date="2025-08" db="UniProtKB">
        <authorList>
            <consortium name="Ensembl"/>
        </authorList>
    </citation>
    <scope>IDENTIFICATION</scope>
</reference>
<evidence type="ECO:0000259" key="18">
    <source>
        <dbReference type="PROSITE" id="PS50923"/>
    </source>
</evidence>
<evidence type="ECO:0000256" key="7">
    <source>
        <dbReference type="ARBA" id="ARBA00022670"/>
    </source>
</evidence>
<keyword evidence="8" id="KW-0732">Signal</keyword>
<dbReference type="Ensembl" id="ENSCCRT00020112191.1">
    <property type="protein sequence ID" value="ENSCCRP00020102665.1"/>
    <property type="gene ID" value="ENSCCRG00020046906.1"/>
</dbReference>
<dbReference type="GO" id="GO:0009617">
    <property type="term" value="P:response to bacterium"/>
    <property type="evidence" value="ECO:0007669"/>
    <property type="project" value="TreeGrafter"/>
</dbReference>
<dbReference type="InterPro" id="IPR000436">
    <property type="entry name" value="Sushi_SCR_CCP_dom"/>
</dbReference>
<dbReference type="PANTHER" id="PTHR46393:SF8">
    <property type="entry name" value="COMPLEMENT C2"/>
    <property type="match status" value="1"/>
</dbReference>
<dbReference type="SUPFAM" id="SSF57535">
    <property type="entry name" value="Complement control module/SCR domain"/>
    <property type="match status" value="3"/>
</dbReference>
<dbReference type="InterPro" id="IPR002035">
    <property type="entry name" value="VWF_A"/>
</dbReference>
<dbReference type="InterPro" id="IPR035976">
    <property type="entry name" value="Sushi/SCR/CCP_sf"/>
</dbReference>
<feature type="domain" description="Sushi" evidence="18">
    <location>
        <begin position="98"/>
        <end position="157"/>
    </location>
</feature>
<comment type="subcellular location">
    <subcellularLocation>
        <location evidence="3">Cell surface</location>
    </subcellularLocation>
    <subcellularLocation>
        <location evidence="4">Secreted</location>
    </subcellularLocation>
</comment>
<dbReference type="SMART" id="SM00032">
    <property type="entry name" value="CCP"/>
    <property type="match status" value="3"/>
</dbReference>
<keyword evidence="12 15" id="KW-1015">Disulfide bond</keyword>
<dbReference type="PIRSF" id="PIRSF001154">
    <property type="entry name" value="Compl_C2_B"/>
    <property type="match status" value="1"/>
</dbReference>
<dbReference type="AlphaFoldDB" id="A0A8C2K1A4"/>
<organism evidence="19 20">
    <name type="scientific">Cyprinus carpio</name>
    <name type="common">Common carp</name>
    <dbReference type="NCBI Taxonomy" id="7962"/>
    <lineage>
        <taxon>Eukaryota</taxon>
        <taxon>Metazoa</taxon>
        <taxon>Chordata</taxon>
        <taxon>Craniata</taxon>
        <taxon>Vertebrata</taxon>
        <taxon>Euteleostomi</taxon>
        <taxon>Actinopterygii</taxon>
        <taxon>Neopterygii</taxon>
        <taxon>Teleostei</taxon>
        <taxon>Ostariophysi</taxon>
        <taxon>Cypriniformes</taxon>
        <taxon>Cyprinidae</taxon>
        <taxon>Cyprininae</taxon>
        <taxon>Cyprinus</taxon>
    </lineage>
</organism>
<name>A0A8C2K1A4_CYPCA</name>
<dbReference type="Gene3D" id="3.40.50.410">
    <property type="entry name" value="von Willebrand factor, type A domain"/>
    <property type="match status" value="1"/>
</dbReference>
<dbReference type="CDD" id="cd00033">
    <property type="entry name" value="CCP"/>
    <property type="match status" value="3"/>
</dbReference>
<feature type="domain" description="VWFA" evidence="16">
    <location>
        <begin position="263"/>
        <end position="461"/>
    </location>
</feature>
<feature type="disulfide bond" evidence="15">
    <location>
        <begin position="128"/>
        <end position="155"/>
    </location>
</feature>
<feature type="domain" description="Sushi" evidence="18">
    <location>
        <begin position="29"/>
        <end position="97"/>
    </location>
</feature>
<dbReference type="SUPFAM" id="SSF53300">
    <property type="entry name" value="vWA-like"/>
    <property type="match status" value="1"/>
</dbReference>
<dbReference type="GO" id="GO:0006508">
    <property type="term" value="P:proteolysis"/>
    <property type="evidence" value="ECO:0007669"/>
    <property type="project" value="UniProtKB-KW"/>
</dbReference>
<evidence type="ECO:0000259" key="17">
    <source>
        <dbReference type="PROSITE" id="PS50240"/>
    </source>
</evidence>
<dbReference type="PROSITE" id="PS50240">
    <property type="entry name" value="TRYPSIN_DOM"/>
    <property type="match status" value="1"/>
</dbReference>
<evidence type="ECO:0000256" key="2">
    <source>
        <dbReference type="ARBA" id="ARBA00001946"/>
    </source>
</evidence>
<evidence type="ECO:0000256" key="13">
    <source>
        <dbReference type="ARBA" id="ARBA00023180"/>
    </source>
</evidence>
<feature type="domain" description="Peptidase S1" evidence="17">
    <location>
        <begin position="526"/>
        <end position="682"/>
    </location>
</feature>
<dbReference type="GO" id="GO:0006956">
    <property type="term" value="P:complement activation"/>
    <property type="evidence" value="ECO:0007669"/>
    <property type="project" value="InterPro"/>
</dbReference>
<evidence type="ECO:0000256" key="3">
    <source>
        <dbReference type="ARBA" id="ARBA00004241"/>
    </source>
</evidence>
<keyword evidence="5" id="KW-0964">Secreted</keyword>
<dbReference type="PRINTS" id="PR00453">
    <property type="entry name" value="VWFADOMAIN"/>
</dbReference>
<dbReference type="InterPro" id="IPR011360">
    <property type="entry name" value="Compl_C2_B"/>
</dbReference>